<accession>A0A9X2A123</accession>
<dbReference type="PANTHER" id="PTHR37841">
    <property type="entry name" value="GLR2918 PROTEIN"/>
    <property type="match status" value="1"/>
</dbReference>
<dbReference type="RefSeq" id="WP_249603127.1">
    <property type="nucleotide sequence ID" value="NZ_JAKHSK010000040.1"/>
</dbReference>
<dbReference type="Proteomes" id="UP001139521">
    <property type="component" value="Unassembled WGS sequence"/>
</dbReference>
<dbReference type="EMBL" id="JAKHSK010000040">
    <property type="protein sequence ID" value="MCL6220430.1"/>
    <property type="molecule type" value="Genomic_DNA"/>
</dbReference>
<dbReference type="InterPro" id="IPR032774">
    <property type="entry name" value="WG_beta_rep"/>
</dbReference>
<keyword evidence="2" id="KW-1185">Reference proteome</keyword>
<evidence type="ECO:0000313" key="2">
    <source>
        <dbReference type="Proteomes" id="UP001139521"/>
    </source>
</evidence>
<protein>
    <submittedName>
        <fullName evidence="1">WG repeat-containing protein</fullName>
    </submittedName>
</protein>
<proteinExistence type="predicted"/>
<reference evidence="1" key="1">
    <citation type="submission" date="2022-01" db="EMBL/GenBank/DDBJ databases">
        <title>Genome sequencing of Zunongwangia sp. M21534 genome.</title>
        <authorList>
            <person name="Chen Y."/>
            <person name="Dong C."/>
            <person name="Shao Z."/>
        </authorList>
    </citation>
    <scope>NUCLEOTIDE SEQUENCE</scope>
    <source>
        <strain evidence="1">MCCC M21534</strain>
    </source>
</reference>
<gene>
    <name evidence="1" type="ORF">L1967_19235</name>
</gene>
<comment type="caution">
    <text evidence="1">The sequence shown here is derived from an EMBL/GenBank/DDBJ whole genome shotgun (WGS) entry which is preliminary data.</text>
</comment>
<dbReference type="AlphaFoldDB" id="A0A9X2A123"/>
<sequence length="544" mass="63056">MAAFRKNGEQVVFNLPKQQEFAGPEYKRLQIENGHLIASKAGKSPNAEALFGLFNRNGEQIVPFEYSAIYNPYSTFQSGAYFSVEKDGNYGIIDTLGNVIIPPTYKNRLMVRGDYFISKKDDKLGLLDKQNKQLLPNTYDWIDLSEIRTGPDQLMPIFKTRTNGKYGFYVPKTGKIVPPKYDRVEFFNDRQSYRFEDKPVGLIRLENDGKDQLYLLHSDKIIPGDYAKIELQAHHKVILSQENYGAQGVYDLEKEQLIIPIEYNYIRMFNQKHQLIRVEKETENHRTLAGLFDAEGNEVLPISYAHIEQMDDPYFVLKHNENGYALFNAETNTQEPLPFTEMSKDENHWLLTVQKNGKTYLYDYKKQKLLTEGYSLIKPLKNGNYLVAQQEANRLHFGYANAEGKLIVPVTYDSREDDYLQKFENEHYLPLFKKDTATGKMRKGFANLEGKIVVPARFQQVFEEENGNGFLTMLDNSFGIITAEGKELLPPKYDIYLNQRLNVYRETSNFSFPIAFKKDGLWQFMDRNGQLLPIKTREIIDVPK</sequence>
<dbReference type="PANTHER" id="PTHR37841:SF1">
    <property type="entry name" value="DUF3298 DOMAIN-CONTAINING PROTEIN"/>
    <property type="match status" value="1"/>
</dbReference>
<organism evidence="1 2">
    <name type="scientific">Zunongwangia pacifica</name>
    <dbReference type="NCBI Taxonomy" id="2911062"/>
    <lineage>
        <taxon>Bacteria</taxon>
        <taxon>Pseudomonadati</taxon>
        <taxon>Bacteroidota</taxon>
        <taxon>Flavobacteriia</taxon>
        <taxon>Flavobacteriales</taxon>
        <taxon>Flavobacteriaceae</taxon>
        <taxon>Zunongwangia</taxon>
    </lineage>
</organism>
<dbReference type="Pfam" id="PF14903">
    <property type="entry name" value="WG_beta_rep"/>
    <property type="match status" value="3"/>
</dbReference>
<name>A0A9X2A123_9FLAO</name>
<evidence type="ECO:0000313" key="1">
    <source>
        <dbReference type="EMBL" id="MCL6220430.1"/>
    </source>
</evidence>